<protein>
    <recommendedName>
        <fullName evidence="3">DNA-directed DNA polymerase</fullName>
    </recommendedName>
</protein>
<accession>A0A151I2Z5</accession>
<name>A0A151I2Z5_9HYME</name>
<dbReference type="AlphaFoldDB" id="A0A151I2Z5"/>
<evidence type="ECO:0000313" key="1">
    <source>
        <dbReference type="EMBL" id="KYM82204.1"/>
    </source>
</evidence>
<dbReference type="GO" id="GO:0071897">
    <property type="term" value="P:DNA biosynthetic process"/>
    <property type="evidence" value="ECO:0007669"/>
    <property type="project" value="UniProtKB-ARBA"/>
</dbReference>
<evidence type="ECO:0008006" key="3">
    <source>
        <dbReference type="Google" id="ProtNLM"/>
    </source>
</evidence>
<gene>
    <name evidence="1" type="ORF">ALC53_07334</name>
</gene>
<dbReference type="SUPFAM" id="SSF56672">
    <property type="entry name" value="DNA/RNA polymerases"/>
    <property type="match status" value="1"/>
</dbReference>
<evidence type="ECO:0000313" key="2">
    <source>
        <dbReference type="Proteomes" id="UP000078540"/>
    </source>
</evidence>
<dbReference type="EMBL" id="KQ976516">
    <property type="protein sequence ID" value="KYM82204.1"/>
    <property type="molecule type" value="Genomic_DNA"/>
</dbReference>
<reference evidence="1 2" key="1">
    <citation type="submission" date="2015-09" db="EMBL/GenBank/DDBJ databases">
        <title>Atta colombica WGS genome.</title>
        <authorList>
            <person name="Nygaard S."/>
            <person name="Hu H."/>
            <person name="Boomsma J."/>
            <person name="Zhang G."/>
        </authorList>
    </citation>
    <scope>NUCLEOTIDE SEQUENCE [LARGE SCALE GENOMIC DNA]</scope>
    <source>
        <strain evidence="1">Treedump-2</strain>
        <tissue evidence="1">Whole body</tissue>
    </source>
</reference>
<dbReference type="PANTHER" id="PTHR31511:SF12">
    <property type="entry name" value="RHO TERMINATION FACTOR N-TERMINAL DOMAIN-CONTAINING PROTEIN"/>
    <property type="match status" value="1"/>
</dbReference>
<dbReference type="Proteomes" id="UP000078540">
    <property type="component" value="Unassembled WGS sequence"/>
</dbReference>
<dbReference type="InterPro" id="IPR043502">
    <property type="entry name" value="DNA/RNA_pol_sf"/>
</dbReference>
<keyword evidence="2" id="KW-1185">Reference proteome</keyword>
<sequence>YVSRVVEPTSSSLKEFQERNSGWALISSQFTRKKNRKYHERVPFVVYTDLECALEKIDGNPESATYTYHHHSVFSIGYYMHCSYGLIVVFTVIRIQKFGVQSIISANVLTGRYRDSAHSNCNLNYRDSHCISIVFYIEKLEELCLLLRESGEYSDLYLKTDVNNLYGWAMCQLLPYADFNFDFMNVIALNSETGYILKMDVEHPQHFHDAHTDLSFCPTREKPKFINNKFMNNAIFGEIMYAIAHSAETMIAKSNFHSRSVFLENLVAIELRELEMKFDKPIYMGMCILDISKTCLYEFHHEYVPPFREKCKIMYTDTDLIYHIECDNVYDIMKHGISRFDTRDYSSDNAYDIPLANKKIPSLKKGGKSNVVAKSITFEDYTRCLNDVVEMMRRQSCIRSKLHDVRNKNSSKSTQ</sequence>
<dbReference type="PANTHER" id="PTHR31511">
    <property type="entry name" value="PROTEIN CBG23764"/>
    <property type="match status" value="1"/>
</dbReference>
<organism evidence="1 2">
    <name type="scientific">Atta colombica</name>
    <dbReference type="NCBI Taxonomy" id="520822"/>
    <lineage>
        <taxon>Eukaryota</taxon>
        <taxon>Metazoa</taxon>
        <taxon>Ecdysozoa</taxon>
        <taxon>Arthropoda</taxon>
        <taxon>Hexapoda</taxon>
        <taxon>Insecta</taxon>
        <taxon>Pterygota</taxon>
        <taxon>Neoptera</taxon>
        <taxon>Endopterygota</taxon>
        <taxon>Hymenoptera</taxon>
        <taxon>Apocrita</taxon>
        <taxon>Aculeata</taxon>
        <taxon>Formicoidea</taxon>
        <taxon>Formicidae</taxon>
        <taxon>Myrmicinae</taxon>
        <taxon>Atta</taxon>
    </lineage>
</organism>
<dbReference type="STRING" id="520822.A0A151I2Z5"/>
<feature type="non-terminal residue" evidence="1">
    <location>
        <position position="1"/>
    </location>
</feature>
<proteinExistence type="predicted"/>